<feature type="compositionally biased region" description="Polar residues" evidence="4">
    <location>
        <begin position="307"/>
        <end position="324"/>
    </location>
</feature>
<keyword evidence="2" id="KW-0597">Phosphoprotein</keyword>
<dbReference type="CDD" id="cd06793">
    <property type="entry name" value="PDZ2_APBA1_3-like"/>
    <property type="match status" value="1"/>
</dbReference>
<accession>A0A6P4EXV6</accession>
<dbReference type="GO" id="GO:0005886">
    <property type="term" value="C:plasma membrane"/>
    <property type="evidence" value="ECO:0007669"/>
    <property type="project" value="TreeGrafter"/>
</dbReference>
<dbReference type="AlphaFoldDB" id="A0A6P4EXV6"/>
<dbReference type="CDD" id="cd01208">
    <property type="entry name" value="PTB_X11"/>
    <property type="match status" value="1"/>
</dbReference>
<feature type="compositionally biased region" description="Low complexity" evidence="4">
    <location>
        <begin position="235"/>
        <end position="244"/>
    </location>
</feature>
<dbReference type="OrthoDB" id="5987010at2759"/>
<keyword evidence="8" id="KW-1185">Reference proteome</keyword>
<dbReference type="FunFam" id="2.30.29.30:FF:000207">
    <property type="entry name" value="Protein CBR-LIN-10, isoform a"/>
    <property type="match status" value="1"/>
</dbReference>
<evidence type="ECO:0000259" key="5">
    <source>
        <dbReference type="PROSITE" id="PS01179"/>
    </source>
</evidence>
<dbReference type="EnsemblMetazoa" id="XM_044461113.1">
    <property type="protein sequence ID" value="XP_044317048.1"/>
    <property type="gene ID" value="LOC108045221"/>
</dbReference>
<feature type="region of interest" description="Disordered" evidence="4">
    <location>
        <begin position="893"/>
        <end position="920"/>
    </location>
</feature>
<feature type="compositionally biased region" description="Basic and acidic residues" evidence="4">
    <location>
        <begin position="762"/>
        <end position="777"/>
    </location>
</feature>
<dbReference type="SUPFAM" id="SSF50729">
    <property type="entry name" value="PH domain-like"/>
    <property type="match status" value="1"/>
</dbReference>
<dbReference type="SMART" id="SM00462">
    <property type="entry name" value="PTB"/>
    <property type="match status" value="1"/>
</dbReference>
<protein>
    <submittedName>
        <fullName evidence="9">Uncharacterized protein LOC108045221 isoform X3</fullName>
    </submittedName>
</protein>
<dbReference type="SUPFAM" id="SSF50156">
    <property type="entry name" value="PDZ domain-like"/>
    <property type="match status" value="2"/>
</dbReference>
<evidence type="ECO:0000256" key="1">
    <source>
        <dbReference type="ARBA" id="ARBA00022448"/>
    </source>
</evidence>
<dbReference type="SMART" id="SM00228">
    <property type="entry name" value="PDZ"/>
    <property type="match status" value="2"/>
</dbReference>
<evidence type="ECO:0000259" key="6">
    <source>
        <dbReference type="PROSITE" id="PS50106"/>
    </source>
</evidence>
<evidence type="ECO:0000313" key="9">
    <source>
        <dbReference type="RefSeq" id="XP_016979953.1"/>
    </source>
</evidence>
<dbReference type="PROSITE" id="PS01179">
    <property type="entry name" value="PID"/>
    <property type="match status" value="1"/>
</dbReference>
<dbReference type="GO" id="GO:0007268">
    <property type="term" value="P:chemical synaptic transmission"/>
    <property type="evidence" value="ECO:0007669"/>
    <property type="project" value="TreeGrafter"/>
</dbReference>
<feature type="domain" description="PDZ" evidence="6">
    <location>
        <begin position="996"/>
        <end position="1081"/>
    </location>
</feature>
<evidence type="ECO:0000256" key="2">
    <source>
        <dbReference type="ARBA" id="ARBA00022553"/>
    </source>
</evidence>
<reference evidence="7" key="3">
    <citation type="submission" date="2025-05" db="UniProtKB">
        <authorList>
            <consortium name="EnsemblMetazoa"/>
        </authorList>
    </citation>
    <scope>IDENTIFICATION</scope>
</reference>
<keyword evidence="3" id="KW-0677">Repeat</keyword>
<dbReference type="InterPro" id="IPR011993">
    <property type="entry name" value="PH-like_dom_sf"/>
</dbReference>
<dbReference type="GO" id="GO:0043197">
    <property type="term" value="C:dendritic spine"/>
    <property type="evidence" value="ECO:0007669"/>
    <property type="project" value="TreeGrafter"/>
</dbReference>
<dbReference type="InterPro" id="IPR006020">
    <property type="entry name" value="PTB/PI_dom"/>
</dbReference>
<dbReference type="GO" id="GO:0005737">
    <property type="term" value="C:cytoplasm"/>
    <property type="evidence" value="ECO:0007669"/>
    <property type="project" value="TreeGrafter"/>
</dbReference>
<dbReference type="CDD" id="cd06720">
    <property type="entry name" value="PDZ1_APBA1_3-like"/>
    <property type="match status" value="1"/>
</dbReference>
<feature type="domain" description="PID" evidence="5">
    <location>
        <begin position="790"/>
        <end position="983"/>
    </location>
</feature>
<feature type="region of interest" description="Disordered" evidence="4">
    <location>
        <begin position="672"/>
        <end position="701"/>
    </location>
</feature>
<reference evidence="8" key="1">
    <citation type="journal article" date="2021" name="Elife">
        <title>Highly contiguous assemblies of 101 drosophilid genomes.</title>
        <authorList>
            <person name="Kim B.Y."/>
            <person name="Wang J.R."/>
            <person name="Miller D.E."/>
            <person name="Barmina O."/>
            <person name="Delaney E."/>
            <person name="Thompson A."/>
            <person name="Comeault A.A."/>
            <person name="Peede D."/>
            <person name="D'Agostino E.R."/>
            <person name="Pelaez J."/>
            <person name="Aguilar J.M."/>
            <person name="Haji D."/>
            <person name="Matsunaga T."/>
            <person name="Armstrong E.E."/>
            <person name="Zych M."/>
            <person name="Ogawa Y."/>
            <person name="Stamenkovic-Radak M."/>
            <person name="Jelic M."/>
            <person name="Veselinovic M.S."/>
            <person name="Tanaskovic M."/>
            <person name="Eric P."/>
            <person name="Gao J.J."/>
            <person name="Katoh T.K."/>
            <person name="Toda M.J."/>
            <person name="Watabe H."/>
            <person name="Watada M."/>
            <person name="Davis J.S."/>
            <person name="Moyle L.C."/>
            <person name="Manoli G."/>
            <person name="Bertolini E."/>
            <person name="Kostal V."/>
            <person name="Hawley R.S."/>
            <person name="Takahashi A."/>
            <person name="Jones C.D."/>
            <person name="Price D.K."/>
            <person name="Whiteman N."/>
            <person name="Kopp A."/>
            <person name="Matute D.R."/>
            <person name="Petrov D.A."/>
        </authorList>
    </citation>
    <scope>NUCLEOTIDE SEQUENCE [LARGE SCALE GENOMIC DNA]</scope>
</reference>
<evidence type="ECO:0000256" key="4">
    <source>
        <dbReference type="SAM" id="MobiDB-lite"/>
    </source>
</evidence>
<dbReference type="GeneID" id="108045221"/>
<dbReference type="PANTHER" id="PTHR12345:SF16">
    <property type="entry name" value="X11L, ISOFORM F-RELATED"/>
    <property type="match status" value="1"/>
</dbReference>
<feature type="region of interest" description="Disordered" evidence="4">
    <location>
        <begin position="121"/>
        <end position="151"/>
    </location>
</feature>
<reference evidence="9" key="2">
    <citation type="submission" date="2025-04" db="UniProtKB">
        <authorList>
            <consortium name="RefSeq"/>
        </authorList>
    </citation>
    <scope>IDENTIFICATION</scope>
</reference>
<feature type="region of interest" description="Disordered" evidence="4">
    <location>
        <begin position="748"/>
        <end position="777"/>
    </location>
</feature>
<feature type="region of interest" description="Disordered" evidence="4">
    <location>
        <begin position="202"/>
        <end position="244"/>
    </location>
</feature>
<dbReference type="PROSITE" id="PS50106">
    <property type="entry name" value="PDZ"/>
    <property type="match status" value="2"/>
</dbReference>
<dbReference type="PANTHER" id="PTHR12345">
    <property type="entry name" value="SYNTENIN RELATED"/>
    <property type="match status" value="1"/>
</dbReference>
<proteinExistence type="predicted"/>
<feature type="compositionally biased region" description="Polar residues" evidence="4">
    <location>
        <begin position="676"/>
        <end position="692"/>
    </location>
</feature>
<dbReference type="InterPro" id="IPR051230">
    <property type="entry name" value="APP-Binding"/>
</dbReference>
<feature type="region of interest" description="Disordered" evidence="4">
    <location>
        <begin position="22"/>
        <end position="46"/>
    </location>
</feature>
<dbReference type="Gene3D" id="2.30.42.10">
    <property type="match status" value="2"/>
</dbReference>
<sequence length="1177" mass="127504">MNSNSCSDSSNESMVNPAHIQMTFGQQTQPQQQQSQQLQGQQQQQERYVWEMRTRSPNVTPASTVLNSPDLNAELSYVPMQGLSPSGGGGQVPGGYGLNAARDSGGYYYQRPHLHQIRLGRSPGSQFESRDVLPQGLASPGSPTDVGKADGQCLRDGEIVVFDDIDTNWMNKASSGQRPGSNEDVLKVTKMIGQLPIAEYEGSPRRFGSQPNSNTITLGGPRKRPPGFPQRVSPTTSGGNATANATNASAKASVGNLIDLIDHEEERSGTLREKTPTFDYLYEFSETRKVLEEFFKANPEDEKRYTDYTTESGDDVASSQQQEYPATPLEQAYIGQRLARIPKDELYMVHRSPIKKPPSEQNPATAYQEHNDIELYIDSNSRSSGELADTELEANLRRHSRNFTLSPETTDYDSNCGDLDSLSNDINCPTDYGKLYTSMPVLEDGLSSGHASDTENNVSVVCDKQQSSQSQPVHEHNGNGERLENDYNVMSASMATLTTDASQSALISDFASLPMPMPPAPSPCSPPQIEIADASESMTMASEADNPLDSHYGAVYAAALGGSLTEQTGGSGLGVTSVTAGGSLPSHAASEIQEAMKEIRSALQRAKTQPEKLKFCDEVLPTDPESPVWVPRKTTTVSVAQAAAAAEEEPDTDLETDRLLGQQRHDEQDFFADQPLSDSNANEGTEIATNGHMNGAADNNNPNPMPNVKPQTYSTATIRQGIGTSLTPNSPDICQIVGTADISISSPEKLQFSKSPTGSIKSLKDSANSDKKAKSRNKEGLLEPKVLIEGVLFRARYLGSTQLVCEGQPTKSTRMMQAEEAVSRIKAPEGESQPSTEVDLFISTEKIMVLNTDLKEIMMDHALRTISYIADIGDLVVLMARRRFVPNSVVDPATASPLGDVPSPGMGEDGSPPKEPLSKHNRTPKMICHVFESDEAQFIAQSIGQAFQVAYMEFLKANGIENENLAKEMDYQEVLNSQEIFGDELEIFAKKELQKEVVVPKAKGEILGVVIVESGWGSMLPTVVIANLMSSGAAARCGQLNIGDQLIAINGMSLVGLPLSTCQSYIRNAKNQTAVKFTVVPCPPVVEVKILRPKALFQLGFSVQNGVICSLLRGGIAERGGVRVGHRIIEINNQSVVAVPHDTIVKLLSSSVGEILMKTMPTSMFRLLTGQETPIYI</sequence>
<evidence type="ECO:0000256" key="3">
    <source>
        <dbReference type="ARBA" id="ARBA00022737"/>
    </source>
</evidence>
<dbReference type="RefSeq" id="XP_016979953.1">
    <property type="nucleotide sequence ID" value="XM_017124464.1"/>
</dbReference>
<evidence type="ECO:0000313" key="8">
    <source>
        <dbReference type="Proteomes" id="UP001652680"/>
    </source>
</evidence>
<keyword evidence="1" id="KW-0813">Transport</keyword>
<dbReference type="Proteomes" id="UP001652680">
    <property type="component" value="Unassembled WGS sequence"/>
</dbReference>
<dbReference type="OMA" id="MVNPAHI"/>
<feature type="domain" description="PDZ" evidence="6">
    <location>
        <begin position="1087"/>
        <end position="1163"/>
    </location>
</feature>
<dbReference type="Pfam" id="PF00640">
    <property type="entry name" value="PID"/>
    <property type="match status" value="1"/>
</dbReference>
<name>A0A6P4EXV6_DRORH</name>
<dbReference type="FunFam" id="2.30.42.10:FF:000007">
    <property type="entry name" value="Amyloid beta A4 protein-binding family A member"/>
    <property type="match status" value="1"/>
</dbReference>
<feature type="compositionally biased region" description="Polar residues" evidence="4">
    <location>
        <begin position="748"/>
        <end position="760"/>
    </location>
</feature>
<gene>
    <name evidence="9" type="primary">LOC108045221</name>
    <name evidence="7" type="synonym">108045221</name>
</gene>
<organism evidence="9">
    <name type="scientific">Drosophila rhopaloa</name>
    <name type="common">Fruit fly</name>
    <dbReference type="NCBI Taxonomy" id="1041015"/>
    <lineage>
        <taxon>Eukaryota</taxon>
        <taxon>Metazoa</taxon>
        <taxon>Ecdysozoa</taxon>
        <taxon>Arthropoda</taxon>
        <taxon>Hexapoda</taxon>
        <taxon>Insecta</taxon>
        <taxon>Pterygota</taxon>
        <taxon>Neoptera</taxon>
        <taxon>Endopterygota</taxon>
        <taxon>Diptera</taxon>
        <taxon>Brachycera</taxon>
        <taxon>Muscomorpha</taxon>
        <taxon>Ephydroidea</taxon>
        <taxon>Drosophilidae</taxon>
        <taxon>Drosophila</taxon>
        <taxon>Sophophora</taxon>
    </lineage>
</organism>
<dbReference type="Pfam" id="PF00595">
    <property type="entry name" value="PDZ"/>
    <property type="match status" value="2"/>
</dbReference>
<feature type="compositionally biased region" description="Low complexity" evidence="4">
    <location>
        <begin position="26"/>
        <end position="45"/>
    </location>
</feature>
<feature type="region of interest" description="Disordered" evidence="4">
    <location>
        <begin position="302"/>
        <end position="324"/>
    </location>
</feature>
<dbReference type="Gene3D" id="2.30.29.30">
    <property type="entry name" value="Pleckstrin-homology domain (PH domain)/Phosphotyrosine-binding domain (PTB)"/>
    <property type="match status" value="1"/>
</dbReference>
<evidence type="ECO:0000313" key="7">
    <source>
        <dbReference type="EnsemblMetazoa" id="XP_044317048.1"/>
    </source>
</evidence>
<dbReference type="InterPro" id="IPR001478">
    <property type="entry name" value="PDZ"/>
</dbReference>
<dbReference type="FunFam" id="2.30.42.10:FF:000017">
    <property type="entry name" value="Amyloid beta A4 protein-binding family A member 1"/>
    <property type="match status" value="1"/>
</dbReference>
<dbReference type="RefSeq" id="XP_044317048.1">
    <property type="nucleotide sequence ID" value="XM_044461113.1"/>
</dbReference>
<dbReference type="InterPro" id="IPR036034">
    <property type="entry name" value="PDZ_sf"/>
</dbReference>